<feature type="transmembrane region" description="Helical" evidence="1">
    <location>
        <begin position="123"/>
        <end position="147"/>
    </location>
</feature>
<comment type="caution">
    <text evidence="2">The sequence shown here is derived from an EMBL/GenBank/DDBJ whole genome shotgun (WGS) entry which is preliminary data.</text>
</comment>
<organism evidence="2 3">
    <name type="scientific">Nonomuraea rubra</name>
    <dbReference type="NCBI Taxonomy" id="46180"/>
    <lineage>
        <taxon>Bacteria</taxon>
        <taxon>Bacillati</taxon>
        <taxon>Actinomycetota</taxon>
        <taxon>Actinomycetes</taxon>
        <taxon>Streptosporangiales</taxon>
        <taxon>Streptosporangiaceae</taxon>
        <taxon>Nonomuraea</taxon>
    </lineage>
</organism>
<keyword evidence="1" id="KW-0472">Membrane</keyword>
<sequence length="159" mass="16195">MTQPFFGTVAGVRSLRLVGAIGVLPASPFLSLIGGVLAPRLGHRRVLTGSLMAAAVPLLAVAWLEPGGVPYFTAAALAGAFLYLSSPINVVIAHPAAAAGTVLGLSAAPAGALYVVLGWVQELIGLTAGMTIGFALVIPSAAISLAARRRHRWHLTDTP</sequence>
<protein>
    <recommendedName>
        <fullName evidence="4">MFS transporter</fullName>
    </recommendedName>
</protein>
<feature type="transmembrane region" description="Helical" evidence="1">
    <location>
        <begin position="46"/>
        <end position="63"/>
    </location>
</feature>
<feature type="transmembrane region" description="Helical" evidence="1">
    <location>
        <begin position="20"/>
        <end position="39"/>
    </location>
</feature>
<dbReference type="EMBL" id="JACHMI010000001">
    <property type="protein sequence ID" value="MBB6553616.1"/>
    <property type="molecule type" value="Genomic_DNA"/>
</dbReference>
<evidence type="ECO:0000256" key="1">
    <source>
        <dbReference type="SAM" id="Phobius"/>
    </source>
</evidence>
<feature type="transmembrane region" description="Helical" evidence="1">
    <location>
        <begin position="69"/>
        <end position="85"/>
    </location>
</feature>
<dbReference type="RefSeq" id="WP_185107917.1">
    <property type="nucleotide sequence ID" value="NZ_JACHMI010000001.1"/>
</dbReference>
<accession>A0A7X0P1L8</accession>
<evidence type="ECO:0008006" key="4">
    <source>
        <dbReference type="Google" id="ProtNLM"/>
    </source>
</evidence>
<gene>
    <name evidence="2" type="ORF">HD593_008411</name>
</gene>
<feature type="transmembrane region" description="Helical" evidence="1">
    <location>
        <begin position="97"/>
        <end position="117"/>
    </location>
</feature>
<reference evidence="2 3" key="1">
    <citation type="submission" date="2020-08" db="EMBL/GenBank/DDBJ databases">
        <title>Sequencing the genomes of 1000 actinobacteria strains.</title>
        <authorList>
            <person name="Klenk H.-P."/>
        </authorList>
    </citation>
    <scope>NUCLEOTIDE SEQUENCE [LARGE SCALE GENOMIC DNA]</scope>
    <source>
        <strain evidence="2 3">DSM 43768</strain>
    </source>
</reference>
<keyword evidence="1" id="KW-1133">Transmembrane helix</keyword>
<dbReference type="SUPFAM" id="SSF103473">
    <property type="entry name" value="MFS general substrate transporter"/>
    <property type="match status" value="1"/>
</dbReference>
<evidence type="ECO:0000313" key="3">
    <source>
        <dbReference type="Proteomes" id="UP000565579"/>
    </source>
</evidence>
<dbReference type="AlphaFoldDB" id="A0A7X0P1L8"/>
<dbReference type="InterPro" id="IPR036259">
    <property type="entry name" value="MFS_trans_sf"/>
</dbReference>
<proteinExistence type="predicted"/>
<keyword evidence="3" id="KW-1185">Reference proteome</keyword>
<dbReference type="Proteomes" id="UP000565579">
    <property type="component" value="Unassembled WGS sequence"/>
</dbReference>
<keyword evidence="1" id="KW-0812">Transmembrane</keyword>
<name>A0A7X0P1L8_9ACTN</name>
<evidence type="ECO:0000313" key="2">
    <source>
        <dbReference type="EMBL" id="MBB6553616.1"/>
    </source>
</evidence>